<evidence type="ECO:0000256" key="10">
    <source>
        <dbReference type="RuleBase" id="RU365088"/>
    </source>
</evidence>
<keyword evidence="8 10" id="KW-1133">Transmembrane helix</keyword>
<dbReference type="PRINTS" id="PR01035">
    <property type="entry name" value="TCRTETA"/>
</dbReference>
<dbReference type="InterPro" id="IPR001958">
    <property type="entry name" value="Tet-R_TetA/multi-R_MdtG-like"/>
</dbReference>
<dbReference type="RefSeq" id="WP_311689906.1">
    <property type="nucleotide sequence ID" value="NZ_JAVRHL010000002.1"/>
</dbReference>
<name>A0ABU3DEM5_9RHOB</name>
<dbReference type="InterPro" id="IPR036259">
    <property type="entry name" value="MFS_trans_sf"/>
</dbReference>
<dbReference type="Gene3D" id="1.20.1720.10">
    <property type="entry name" value="Multidrug resistance protein D"/>
    <property type="match status" value="1"/>
</dbReference>
<gene>
    <name evidence="12" type="ORF">RM543_05485</name>
</gene>
<keyword evidence="9 10" id="KW-0472">Membrane</keyword>
<comment type="similarity">
    <text evidence="4">Belongs to the major facilitator superfamily. TCR/Tet family.</text>
</comment>
<keyword evidence="10" id="KW-0997">Cell inner membrane</keyword>
<feature type="transmembrane region" description="Helical" evidence="10">
    <location>
        <begin position="283"/>
        <end position="304"/>
    </location>
</feature>
<dbReference type="InterPro" id="IPR005829">
    <property type="entry name" value="Sugar_transporter_CS"/>
</dbReference>
<evidence type="ECO:0000256" key="8">
    <source>
        <dbReference type="ARBA" id="ARBA00022989"/>
    </source>
</evidence>
<dbReference type="SUPFAM" id="SSF103473">
    <property type="entry name" value="MFS general substrate transporter"/>
    <property type="match status" value="1"/>
</dbReference>
<evidence type="ECO:0000256" key="6">
    <source>
        <dbReference type="ARBA" id="ARBA00022475"/>
    </source>
</evidence>
<feature type="transmembrane region" description="Helical" evidence="10">
    <location>
        <begin position="51"/>
        <end position="71"/>
    </location>
</feature>
<feature type="transmembrane region" description="Helical" evidence="10">
    <location>
        <begin position="83"/>
        <end position="102"/>
    </location>
</feature>
<keyword evidence="5 10" id="KW-0813">Transport</keyword>
<protein>
    <recommendedName>
        <fullName evidence="10">Bcr/CflA family efflux transporter</fullName>
    </recommendedName>
</protein>
<reference evidence="12 13" key="1">
    <citation type="submission" date="2023-09" db="EMBL/GenBank/DDBJ databases">
        <authorList>
            <person name="Rey-Velasco X."/>
        </authorList>
    </citation>
    <scope>NUCLEOTIDE SEQUENCE [LARGE SCALE GENOMIC DNA]</scope>
    <source>
        <strain evidence="12 13">F158</strain>
    </source>
</reference>
<comment type="similarity">
    <text evidence="3 10">Belongs to the major facilitator superfamily. Bcr/CmlA family.</text>
</comment>
<feature type="transmembrane region" description="Helical" evidence="10">
    <location>
        <begin position="310"/>
        <end position="327"/>
    </location>
</feature>
<feature type="transmembrane region" description="Helical" evidence="10">
    <location>
        <begin position="375"/>
        <end position="398"/>
    </location>
</feature>
<sequence length="409" mass="42702">MAGSPSVRFLDRTTPPHIVTLVALASISALSMNVFLPSLPSMTEHFGTPYAVMQLTVTAYLGINAVLQILIGPISDRFGRRPVLLGAMAIFLLATLGTLFAASAGGFLFWRMMQAAVVTGLVLSRAVVRDIYPPDRSASMIGYVTMGMALVPMISPMIGGVLDEVFGWKANFWLLFVCGAGVAALIHLDLGETATDTAATFSAQFREYPELVTSRRFWGYCLTAMLASGAFFSFLGGAPYVATEVFDLSPSQMGGFFGFPAVGYALGNFLTGRYSSRVGIDRMAILGCVVCAAGLASLALWMATGPVSPVVYFGSFIWVGIGNGLVLPNVTSGMLSVRPRLAGTASGLGGACMIGGGAVLSAIAGAALTPSAGHWILAGLMQACSALALLVILWVASINRREAAAGQRP</sequence>
<dbReference type="Proteomes" id="UP001265259">
    <property type="component" value="Unassembled WGS sequence"/>
</dbReference>
<dbReference type="InterPro" id="IPR004812">
    <property type="entry name" value="Efflux_drug-R_Bcr/CmlA"/>
</dbReference>
<evidence type="ECO:0000313" key="13">
    <source>
        <dbReference type="Proteomes" id="UP001265259"/>
    </source>
</evidence>
<evidence type="ECO:0000256" key="1">
    <source>
        <dbReference type="ARBA" id="ARBA00003279"/>
    </source>
</evidence>
<evidence type="ECO:0000256" key="3">
    <source>
        <dbReference type="ARBA" id="ARBA00006236"/>
    </source>
</evidence>
<comment type="caution">
    <text evidence="10">Lacks conserved residue(s) required for the propagation of feature annotation.</text>
</comment>
<dbReference type="NCBIfam" id="TIGR00710">
    <property type="entry name" value="efflux_Bcr_CflA"/>
    <property type="match status" value="1"/>
</dbReference>
<feature type="transmembrane region" description="Helical" evidence="10">
    <location>
        <begin position="348"/>
        <end position="369"/>
    </location>
</feature>
<evidence type="ECO:0000256" key="9">
    <source>
        <dbReference type="ARBA" id="ARBA00023136"/>
    </source>
</evidence>
<evidence type="ECO:0000313" key="12">
    <source>
        <dbReference type="EMBL" id="MDT0682127.1"/>
    </source>
</evidence>
<keyword evidence="7 10" id="KW-0812">Transmembrane</keyword>
<keyword evidence="6" id="KW-1003">Cell membrane</keyword>
<comment type="subcellular location">
    <subcellularLocation>
        <location evidence="10">Cell inner membrane</location>
        <topology evidence="10">Multi-pass membrane protein</topology>
    </subcellularLocation>
    <subcellularLocation>
        <location evidence="2">Cell membrane</location>
        <topology evidence="2">Multi-pass membrane protein</topology>
    </subcellularLocation>
</comment>
<organism evidence="12 13">
    <name type="scientific">Tropicimonas omnivorans</name>
    <dbReference type="NCBI Taxonomy" id="3075590"/>
    <lineage>
        <taxon>Bacteria</taxon>
        <taxon>Pseudomonadati</taxon>
        <taxon>Pseudomonadota</taxon>
        <taxon>Alphaproteobacteria</taxon>
        <taxon>Rhodobacterales</taxon>
        <taxon>Roseobacteraceae</taxon>
        <taxon>Tropicimonas</taxon>
    </lineage>
</organism>
<evidence type="ECO:0000256" key="5">
    <source>
        <dbReference type="ARBA" id="ARBA00022448"/>
    </source>
</evidence>
<dbReference type="InterPro" id="IPR011701">
    <property type="entry name" value="MFS"/>
</dbReference>
<comment type="caution">
    <text evidence="12">The sequence shown here is derived from an EMBL/GenBank/DDBJ whole genome shotgun (WGS) entry which is preliminary data.</text>
</comment>
<evidence type="ECO:0000256" key="2">
    <source>
        <dbReference type="ARBA" id="ARBA00004651"/>
    </source>
</evidence>
<feature type="transmembrane region" description="Helical" evidence="10">
    <location>
        <begin position="140"/>
        <end position="158"/>
    </location>
</feature>
<feature type="transmembrane region" description="Helical" evidence="10">
    <location>
        <begin position="253"/>
        <end position="271"/>
    </location>
</feature>
<keyword evidence="13" id="KW-1185">Reference proteome</keyword>
<dbReference type="PROSITE" id="PS00216">
    <property type="entry name" value="SUGAR_TRANSPORT_1"/>
    <property type="match status" value="1"/>
</dbReference>
<comment type="function">
    <text evidence="1">Resistance to tetracycline by an active tetracycline efflux. This is an energy-dependent process that decreases the accumulation of the antibiotic in whole cells. This protein functions as a metal-tetracycline/H(+) antiporter.</text>
</comment>
<dbReference type="InterPro" id="IPR050189">
    <property type="entry name" value="MFS_Efflux_Transporters"/>
</dbReference>
<dbReference type="PANTHER" id="PTHR43124">
    <property type="entry name" value="PURINE EFFLUX PUMP PBUE"/>
    <property type="match status" value="1"/>
</dbReference>
<feature type="transmembrane region" description="Helical" evidence="10">
    <location>
        <begin position="18"/>
        <end position="39"/>
    </location>
</feature>
<dbReference type="CDD" id="cd17320">
    <property type="entry name" value="MFS_MdfA_MDR_like"/>
    <property type="match status" value="1"/>
</dbReference>
<dbReference type="PROSITE" id="PS50850">
    <property type="entry name" value="MFS"/>
    <property type="match status" value="1"/>
</dbReference>
<dbReference type="Pfam" id="PF07690">
    <property type="entry name" value="MFS_1"/>
    <property type="match status" value="1"/>
</dbReference>
<feature type="transmembrane region" description="Helical" evidence="10">
    <location>
        <begin position="217"/>
        <end position="241"/>
    </location>
</feature>
<dbReference type="PANTHER" id="PTHR43124:SF3">
    <property type="entry name" value="CHLORAMPHENICOL EFFLUX PUMP RV0191"/>
    <property type="match status" value="1"/>
</dbReference>
<evidence type="ECO:0000256" key="4">
    <source>
        <dbReference type="ARBA" id="ARBA00007520"/>
    </source>
</evidence>
<accession>A0ABU3DEM5</accession>
<dbReference type="EMBL" id="JAVRHL010000002">
    <property type="protein sequence ID" value="MDT0682127.1"/>
    <property type="molecule type" value="Genomic_DNA"/>
</dbReference>
<evidence type="ECO:0000256" key="7">
    <source>
        <dbReference type="ARBA" id="ARBA00022692"/>
    </source>
</evidence>
<proteinExistence type="inferred from homology"/>
<evidence type="ECO:0000259" key="11">
    <source>
        <dbReference type="PROSITE" id="PS50850"/>
    </source>
</evidence>
<dbReference type="InterPro" id="IPR020846">
    <property type="entry name" value="MFS_dom"/>
</dbReference>
<feature type="transmembrane region" description="Helical" evidence="10">
    <location>
        <begin position="170"/>
        <end position="188"/>
    </location>
</feature>
<feature type="domain" description="Major facilitator superfamily (MFS) profile" evidence="11">
    <location>
        <begin position="17"/>
        <end position="400"/>
    </location>
</feature>